<dbReference type="AlphaFoldDB" id="A0AAE1P475"/>
<dbReference type="Proteomes" id="UP001292094">
    <property type="component" value="Unassembled WGS sequence"/>
</dbReference>
<accession>A0AAE1P475</accession>
<protein>
    <submittedName>
        <fullName evidence="2">Uncharacterized protein</fullName>
    </submittedName>
</protein>
<evidence type="ECO:0000256" key="1">
    <source>
        <dbReference type="SAM" id="MobiDB-lite"/>
    </source>
</evidence>
<sequence length="122" mass="13093">MATSPLLAQSTPPLLDPRNVQRQTPAIPSTTTVCLTQLPADRCVARTGEGVVSCCKDLWLTVALFVWTLGSGEWSADRSPTPLTTWDPTSPVPCSSVTVIDHYITSAERLPIPGCLDIKSSK</sequence>
<reference evidence="2" key="1">
    <citation type="submission" date="2023-11" db="EMBL/GenBank/DDBJ databases">
        <title>Genome assemblies of two species of porcelain crab, Petrolisthes cinctipes and Petrolisthes manimaculis (Anomura: Porcellanidae).</title>
        <authorList>
            <person name="Angst P."/>
        </authorList>
    </citation>
    <scope>NUCLEOTIDE SEQUENCE</scope>
    <source>
        <strain evidence="2">PB745_02</strain>
        <tissue evidence="2">Gill</tissue>
    </source>
</reference>
<name>A0AAE1P475_9EUCA</name>
<comment type="caution">
    <text evidence="2">The sequence shown here is derived from an EMBL/GenBank/DDBJ whole genome shotgun (WGS) entry which is preliminary data.</text>
</comment>
<gene>
    <name evidence="2" type="ORF">Pmani_027237</name>
</gene>
<evidence type="ECO:0000313" key="2">
    <source>
        <dbReference type="EMBL" id="KAK4300567.1"/>
    </source>
</evidence>
<feature type="compositionally biased region" description="Polar residues" evidence="1">
    <location>
        <begin position="1"/>
        <end position="12"/>
    </location>
</feature>
<keyword evidence="3" id="KW-1185">Reference proteome</keyword>
<feature type="region of interest" description="Disordered" evidence="1">
    <location>
        <begin position="1"/>
        <end position="26"/>
    </location>
</feature>
<dbReference type="EMBL" id="JAWZYT010003032">
    <property type="protein sequence ID" value="KAK4300567.1"/>
    <property type="molecule type" value="Genomic_DNA"/>
</dbReference>
<proteinExistence type="predicted"/>
<evidence type="ECO:0000313" key="3">
    <source>
        <dbReference type="Proteomes" id="UP001292094"/>
    </source>
</evidence>
<organism evidence="2 3">
    <name type="scientific">Petrolisthes manimaculis</name>
    <dbReference type="NCBI Taxonomy" id="1843537"/>
    <lineage>
        <taxon>Eukaryota</taxon>
        <taxon>Metazoa</taxon>
        <taxon>Ecdysozoa</taxon>
        <taxon>Arthropoda</taxon>
        <taxon>Crustacea</taxon>
        <taxon>Multicrustacea</taxon>
        <taxon>Malacostraca</taxon>
        <taxon>Eumalacostraca</taxon>
        <taxon>Eucarida</taxon>
        <taxon>Decapoda</taxon>
        <taxon>Pleocyemata</taxon>
        <taxon>Anomura</taxon>
        <taxon>Galatheoidea</taxon>
        <taxon>Porcellanidae</taxon>
        <taxon>Petrolisthes</taxon>
    </lineage>
</organism>